<feature type="chain" id="PRO_5024361529" description="Secreted protein" evidence="1">
    <location>
        <begin position="22"/>
        <end position="71"/>
    </location>
</feature>
<evidence type="ECO:0000313" key="2">
    <source>
        <dbReference type="EMBL" id="KAE8021935.1"/>
    </source>
</evidence>
<feature type="signal peptide" evidence="1">
    <location>
        <begin position="1"/>
        <end position="21"/>
    </location>
</feature>
<dbReference type="OrthoDB" id="1718950at2759"/>
<keyword evidence="1" id="KW-0732">Signal</keyword>
<proteinExistence type="predicted"/>
<evidence type="ECO:0008006" key="4">
    <source>
        <dbReference type="Google" id="ProtNLM"/>
    </source>
</evidence>
<evidence type="ECO:0000256" key="1">
    <source>
        <dbReference type="SAM" id="SignalP"/>
    </source>
</evidence>
<sequence length="71" mass="7395">MNLTKAANICSSLPLLGCVLGTLFHLLSLSPSDSGATCGENMSKGEENDVAAANNAAAQKHFRQLQHIRGA</sequence>
<dbReference type="Proteomes" id="UP000327013">
    <property type="component" value="Chromosome 3"/>
</dbReference>
<reference evidence="2 3" key="1">
    <citation type="submission" date="2019-06" db="EMBL/GenBank/DDBJ databases">
        <title>A chromosomal-level reference genome of Carpinus fangiana (Coryloideae, Betulaceae).</title>
        <authorList>
            <person name="Yang X."/>
            <person name="Wang Z."/>
            <person name="Zhang L."/>
            <person name="Hao G."/>
            <person name="Liu J."/>
            <person name="Yang Y."/>
        </authorList>
    </citation>
    <scope>NUCLEOTIDE SEQUENCE [LARGE SCALE GENOMIC DNA]</scope>
    <source>
        <strain evidence="2">Cfa_2016G</strain>
        <tissue evidence="2">Leaf</tissue>
    </source>
</reference>
<name>A0A5N6QZC9_9ROSI</name>
<accession>A0A5N6QZC9</accession>
<protein>
    <recommendedName>
        <fullName evidence="4">Secreted protein</fullName>
    </recommendedName>
</protein>
<keyword evidence="3" id="KW-1185">Reference proteome</keyword>
<dbReference type="EMBL" id="CM017323">
    <property type="protein sequence ID" value="KAE8021935.1"/>
    <property type="molecule type" value="Genomic_DNA"/>
</dbReference>
<evidence type="ECO:0000313" key="3">
    <source>
        <dbReference type="Proteomes" id="UP000327013"/>
    </source>
</evidence>
<organism evidence="2 3">
    <name type="scientific">Carpinus fangiana</name>
    <dbReference type="NCBI Taxonomy" id="176857"/>
    <lineage>
        <taxon>Eukaryota</taxon>
        <taxon>Viridiplantae</taxon>
        <taxon>Streptophyta</taxon>
        <taxon>Embryophyta</taxon>
        <taxon>Tracheophyta</taxon>
        <taxon>Spermatophyta</taxon>
        <taxon>Magnoliopsida</taxon>
        <taxon>eudicotyledons</taxon>
        <taxon>Gunneridae</taxon>
        <taxon>Pentapetalae</taxon>
        <taxon>rosids</taxon>
        <taxon>fabids</taxon>
        <taxon>Fagales</taxon>
        <taxon>Betulaceae</taxon>
        <taxon>Carpinus</taxon>
    </lineage>
</organism>
<dbReference type="AlphaFoldDB" id="A0A5N6QZC9"/>
<gene>
    <name evidence="2" type="ORF">FH972_007782</name>
</gene>